<sequence>MDLVQRQFTQLDHNILHLSVHKDTARQKHAVNIVCTIGPPSQSVEELKGLIKAGMTVARLNCSHGNHAFHRKTIQNVRKAAAEMNVIIAIAVDTKGPEIRTGRFAVEGDVLMPIGHEIVLTVDPAFENACTKDIIYVDYPNIVDVIKVGQNVYIDDGLLALKVTAIDGNQLKTVVTNPHKISSRRGVNLANVVVDLPPVSEQDVADLQFAVDNKVDLVFASFVTTPEQVRSVRKCLGDSDIRIFSKISNAEGVEKFDEILAETDGVMVARGHLGCEIPLEKVFVAQKMMVSKCNAVGKPVIVATQMLESMMANPRPTRAEVSDVANAVLDGADAVMLSGETAAGDYRKESVEIMRKITVEGQLASREECLFESIKAVRSLPIQPDESIACAAVNSAYELQAKAIIALTELGLTASIVAKYRPMCPIVAVTSNSAIARRLVVHRFVRPVITDIQRNEREARIQFGIDYCKAENICRKGDRVVLIHGGAPTTGPFENHATLTRIIVVP</sequence>
<dbReference type="EMBL" id="AB970489">
    <property type="protein sequence ID" value="BAQ25446.1"/>
    <property type="molecule type" value="mRNA"/>
</dbReference>
<evidence type="ECO:0000256" key="7">
    <source>
        <dbReference type="ARBA" id="ARBA00022723"/>
    </source>
</evidence>
<evidence type="ECO:0000256" key="9">
    <source>
        <dbReference type="ARBA" id="ARBA00022777"/>
    </source>
</evidence>
<dbReference type="UniPathway" id="UPA00109">
    <property type="reaction ID" value="UER00188"/>
</dbReference>
<dbReference type="InterPro" id="IPR040442">
    <property type="entry name" value="Pyrv_kinase-like_dom_sf"/>
</dbReference>
<dbReference type="SUPFAM" id="SSF52935">
    <property type="entry name" value="PK C-terminal domain-like"/>
    <property type="match status" value="1"/>
</dbReference>
<dbReference type="AlphaFoldDB" id="A0A0B6VT91"/>
<dbReference type="FunFam" id="3.20.20.60:FF:000025">
    <property type="entry name" value="Pyruvate kinase"/>
    <property type="match status" value="1"/>
</dbReference>
<keyword evidence="9 14" id="KW-0418">Kinase</keyword>
<evidence type="ECO:0000256" key="14">
    <source>
        <dbReference type="RuleBase" id="RU000504"/>
    </source>
</evidence>
<evidence type="ECO:0000256" key="3">
    <source>
        <dbReference type="ARBA" id="ARBA00004997"/>
    </source>
</evidence>
<evidence type="ECO:0000256" key="1">
    <source>
        <dbReference type="ARBA" id="ARBA00001946"/>
    </source>
</evidence>
<dbReference type="GO" id="GO:0030955">
    <property type="term" value="F:potassium ion binding"/>
    <property type="evidence" value="ECO:0007669"/>
    <property type="project" value="InterPro"/>
</dbReference>
<keyword evidence="6 14" id="KW-0808">Transferase</keyword>
<dbReference type="InterPro" id="IPR036918">
    <property type="entry name" value="Pyrv_Knase_C_sf"/>
</dbReference>
<feature type="domain" description="Pyruvate kinase barrel" evidence="15">
    <location>
        <begin position="31"/>
        <end position="351"/>
    </location>
</feature>
<dbReference type="InterPro" id="IPR015795">
    <property type="entry name" value="Pyrv_Knase_C"/>
</dbReference>
<dbReference type="PANTHER" id="PTHR11817">
    <property type="entry name" value="PYRUVATE KINASE"/>
    <property type="match status" value="1"/>
</dbReference>
<dbReference type="GO" id="GO:0004743">
    <property type="term" value="F:pyruvate kinase activity"/>
    <property type="evidence" value="ECO:0007669"/>
    <property type="project" value="UniProtKB-EC"/>
</dbReference>
<comment type="catalytic activity">
    <reaction evidence="14">
        <text>pyruvate + ATP = phosphoenolpyruvate + ADP + H(+)</text>
        <dbReference type="Rhea" id="RHEA:18157"/>
        <dbReference type="ChEBI" id="CHEBI:15361"/>
        <dbReference type="ChEBI" id="CHEBI:15378"/>
        <dbReference type="ChEBI" id="CHEBI:30616"/>
        <dbReference type="ChEBI" id="CHEBI:58702"/>
        <dbReference type="ChEBI" id="CHEBI:456216"/>
        <dbReference type="EC" id="2.7.1.40"/>
    </reaction>
</comment>
<evidence type="ECO:0000256" key="11">
    <source>
        <dbReference type="ARBA" id="ARBA00022842"/>
    </source>
</evidence>
<keyword evidence="8" id="KW-0547">Nucleotide-binding</keyword>
<accession>A0A0B6VT91</accession>
<comment type="cofactor">
    <cofactor evidence="2">
        <name>K(+)</name>
        <dbReference type="ChEBI" id="CHEBI:29103"/>
    </cofactor>
</comment>
<evidence type="ECO:0000256" key="10">
    <source>
        <dbReference type="ARBA" id="ARBA00022840"/>
    </source>
</evidence>
<dbReference type="InterPro" id="IPR011037">
    <property type="entry name" value="Pyrv_Knase-like_insert_dom_sf"/>
</dbReference>
<dbReference type="NCBIfam" id="TIGR01064">
    <property type="entry name" value="pyruv_kin"/>
    <property type="match status" value="1"/>
</dbReference>
<evidence type="ECO:0000256" key="2">
    <source>
        <dbReference type="ARBA" id="ARBA00001958"/>
    </source>
</evidence>
<evidence type="ECO:0000256" key="8">
    <source>
        <dbReference type="ARBA" id="ARBA00022741"/>
    </source>
</evidence>
<dbReference type="InterPro" id="IPR015793">
    <property type="entry name" value="Pyrv_Knase_brl"/>
</dbReference>
<proteinExistence type="evidence at transcript level"/>
<dbReference type="SUPFAM" id="SSF51621">
    <property type="entry name" value="Phosphoenolpyruvate/pyruvate domain"/>
    <property type="match status" value="1"/>
</dbReference>
<keyword evidence="13 17" id="KW-0670">Pyruvate</keyword>
<evidence type="ECO:0000256" key="5">
    <source>
        <dbReference type="ARBA" id="ARBA00012142"/>
    </source>
</evidence>
<reference evidence="17" key="1">
    <citation type="submission" date="2014-06" db="EMBL/GenBank/DDBJ databases">
        <title>Gluconeogenic compartmentalization in Diplonema papillatum.</title>
        <authorList>
            <person name="Nara T."/>
        </authorList>
    </citation>
    <scope>NUCLEOTIDE SEQUENCE</scope>
    <source>
        <strain evidence="17">ATCC 50162</strain>
    </source>
</reference>
<evidence type="ECO:0000256" key="13">
    <source>
        <dbReference type="ARBA" id="ARBA00023317"/>
    </source>
</evidence>
<dbReference type="InterPro" id="IPR015806">
    <property type="entry name" value="Pyrv_Knase_insert_dom_sf"/>
</dbReference>
<dbReference type="GO" id="GO:0016301">
    <property type="term" value="F:kinase activity"/>
    <property type="evidence" value="ECO:0007669"/>
    <property type="project" value="UniProtKB-KW"/>
</dbReference>
<evidence type="ECO:0000259" key="15">
    <source>
        <dbReference type="Pfam" id="PF00224"/>
    </source>
</evidence>
<dbReference type="PRINTS" id="PR01050">
    <property type="entry name" value="PYRUVTKNASE"/>
</dbReference>
<keyword evidence="11 14" id="KW-0460">Magnesium</keyword>
<comment type="similarity">
    <text evidence="4 14">Belongs to the pyruvate kinase family.</text>
</comment>
<dbReference type="EC" id="2.7.1.40" evidence="5 14"/>
<comment type="cofactor">
    <cofactor evidence="1">
        <name>Mg(2+)</name>
        <dbReference type="ChEBI" id="CHEBI:18420"/>
    </cofactor>
</comment>
<keyword evidence="10" id="KW-0067">ATP-binding</keyword>
<dbReference type="Gene3D" id="2.40.33.10">
    <property type="entry name" value="PK beta-barrel domain-like"/>
    <property type="match status" value="1"/>
</dbReference>
<dbReference type="Pfam" id="PF02887">
    <property type="entry name" value="PK_C"/>
    <property type="match status" value="1"/>
</dbReference>
<organism evidence="17">
    <name type="scientific">Diplonema papillatum</name>
    <dbReference type="NCBI Taxonomy" id="91374"/>
    <lineage>
        <taxon>Eukaryota</taxon>
        <taxon>Discoba</taxon>
        <taxon>Euglenozoa</taxon>
        <taxon>Diplonemea</taxon>
        <taxon>Diplonemidae</taxon>
        <taxon>Diplonema</taxon>
    </lineage>
</organism>
<evidence type="ECO:0000256" key="4">
    <source>
        <dbReference type="ARBA" id="ARBA00008663"/>
    </source>
</evidence>
<evidence type="ECO:0000256" key="6">
    <source>
        <dbReference type="ARBA" id="ARBA00022679"/>
    </source>
</evidence>
<comment type="pathway">
    <text evidence="3 14">Carbohydrate degradation; glycolysis; pyruvate from D-glyceraldehyde 3-phosphate: step 5/5.</text>
</comment>
<evidence type="ECO:0000313" key="17">
    <source>
        <dbReference type="EMBL" id="BAQ25446.1"/>
    </source>
</evidence>
<dbReference type="NCBIfam" id="NF004978">
    <property type="entry name" value="PRK06354.1"/>
    <property type="match status" value="1"/>
</dbReference>
<dbReference type="Pfam" id="PF00224">
    <property type="entry name" value="PK"/>
    <property type="match status" value="1"/>
</dbReference>
<evidence type="ECO:0000259" key="16">
    <source>
        <dbReference type="Pfam" id="PF02887"/>
    </source>
</evidence>
<dbReference type="GO" id="GO:0005524">
    <property type="term" value="F:ATP binding"/>
    <property type="evidence" value="ECO:0007669"/>
    <property type="project" value="UniProtKB-KW"/>
</dbReference>
<protein>
    <recommendedName>
        <fullName evidence="5 14">Pyruvate kinase</fullName>
        <ecNumber evidence="5 14">2.7.1.40</ecNumber>
    </recommendedName>
</protein>
<dbReference type="InterPro" id="IPR015813">
    <property type="entry name" value="Pyrv/PenolPyrv_kinase-like_dom"/>
</dbReference>
<keyword evidence="12 14" id="KW-0324">Glycolysis</keyword>
<dbReference type="NCBIfam" id="NF004491">
    <property type="entry name" value="PRK05826.1"/>
    <property type="match status" value="1"/>
</dbReference>
<dbReference type="FunFam" id="2.40.33.10:FF:000001">
    <property type="entry name" value="Pyruvate kinase"/>
    <property type="match status" value="1"/>
</dbReference>
<feature type="domain" description="Pyruvate kinase C-terminal" evidence="16">
    <location>
        <begin position="386"/>
        <end position="486"/>
    </location>
</feature>
<keyword evidence="7" id="KW-0479">Metal-binding</keyword>
<evidence type="ECO:0000256" key="12">
    <source>
        <dbReference type="ARBA" id="ARBA00023152"/>
    </source>
</evidence>
<dbReference type="InterPro" id="IPR001697">
    <property type="entry name" value="Pyr_Knase"/>
</dbReference>
<name>A0A0B6VT91_9EUGL</name>
<dbReference type="Gene3D" id="3.20.20.60">
    <property type="entry name" value="Phosphoenolpyruvate-binding domains"/>
    <property type="match status" value="1"/>
</dbReference>
<dbReference type="GO" id="GO:0000287">
    <property type="term" value="F:magnesium ion binding"/>
    <property type="evidence" value="ECO:0007669"/>
    <property type="project" value="InterPro"/>
</dbReference>
<dbReference type="SUPFAM" id="SSF50800">
    <property type="entry name" value="PK beta-barrel domain-like"/>
    <property type="match status" value="1"/>
</dbReference>
<dbReference type="Gene3D" id="3.40.1380.20">
    <property type="entry name" value="Pyruvate kinase, C-terminal domain"/>
    <property type="match status" value="1"/>
</dbReference>